<evidence type="ECO:0000313" key="9">
    <source>
        <dbReference type="Proteomes" id="UP001595704"/>
    </source>
</evidence>
<keyword evidence="9" id="KW-1185">Reference proteome</keyword>
<name>A0ABV7UJF4_9HYPH</name>
<evidence type="ECO:0000256" key="4">
    <source>
        <dbReference type="ARBA" id="ARBA00022692"/>
    </source>
</evidence>
<reference evidence="9" key="1">
    <citation type="journal article" date="2019" name="Int. J. Syst. Evol. Microbiol.">
        <title>The Global Catalogue of Microorganisms (GCM) 10K type strain sequencing project: providing services to taxonomists for standard genome sequencing and annotation.</title>
        <authorList>
            <consortium name="The Broad Institute Genomics Platform"/>
            <consortium name="The Broad Institute Genome Sequencing Center for Infectious Disease"/>
            <person name="Wu L."/>
            <person name="Ma J."/>
        </authorList>
    </citation>
    <scope>NUCLEOTIDE SEQUENCE [LARGE SCALE GENOMIC DNA]</scope>
    <source>
        <strain evidence="9">KCTC 42282</strain>
    </source>
</reference>
<comment type="caution">
    <text evidence="8">The sequence shown here is derived from an EMBL/GenBank/DDBJ whole genome shotgun (WGS) entry which is preliminary data.</text>
</comment>
<keyword evidence="3" id="KW-1003">Cell membrane</keyword>
<keyword evidence="5" id="KW-1133">Transmembrane helix</keyword>
<dbReference type="SUPFAM" id="SSF52540">
    <property type="entry name" value="P-loop containing nucleoside triphosphate hydrolases"/>
    <property type="match status" value="1"/>
</dbReference>
<dbReference type="InterPro" id="IPR003688">
    <property type="entry name" value="TraG/VirD4"/>
</dbReference>
<evidence type="ECO:0000256" key="5">
    <source>
        <dbReference type="ARBA" id="ARBA00022989"/>
    </source>
</evidence>
<dbReference type="EMBL" id="JBHRYC010000079">
    <property type="protein sequence ID" value="MFC3638850.1"/>
    <property type="molecule type" value="Genomic_DNA"/>
</dbReference>
<protein>
    <submittedName>
        <fullName evidence="8">Type IV secretory system conjugative DNA transfer family protein</fullName>
    </submittedName>
</protein>
<dbReference type="InterPro" id="IPR051539">
    <property type="entry name" value="T4SS-coupling_protein"/>
</dbReference>
<comment type="subcellular location">
    <subcellularLocation>
        <location evidence="1">Cell membrane</location>
        <topology evidence="1">Multi-pass membrane protein</topology>
    </subcellularLocation>
</comment>
<organism evidence="8 9">
    <name type="scientific">Camelimonas fluminis</name>
    <dbReference type="NCBI Taxonomy" id="1576911"/>
    <lineage>
        <taxon>Bacteria</taxon>
        <taxon>Pseudomonadati</taxon>
        <taxon>Pseudomonadota</taxon>
        <taxon>Alphaproteobacteria</taxon>
        <taxon>Hyphomicrobiales</taxon>
        <taxon>Chelatococcaceae</taxon>
        <taxon>Camelimonas</taxon>
    </lineage>
</organism>
<dbReference type="Proteomes" id="UP001595704">
    <property type="component" value="Unassembled WGS sequence"/>
</dbReference>
<accession>A0ABV7UJF4</accession>
<comment type="similarity">
    <text evidence="2">Belongs to the VirD4/TraG family.</text>
</comment>
<evidence type="ECO:0000313" key="8">
    <source>
        <dbReference type="EMBL" id="MFC3638850.1"/>
    </source>
</evidence>
<dbReference type="Pfam" id="PF02534">
    <property type="entry name" value="T4SS-DNA_transf"/>
    <property type="match status" value="3"/>
</dbReference>
<feature type="region of interest" description="Disordered" evidence="7">
    <location>
        <begin position="658"/>
        <end position="680"/>
    </location>
</feature>
<sequence length="805" mass="89521">MVFSMLLATLLTPVIWYALRDPFSAQTWKGVVSFFTLTMQGKLIQIHLLFAESFGPGPFAVFGGSFMAYGICNFVAILPAGVLALMNPHDNISYKEGMAGWADDDVLTKMEAAKKVGIKGGFAVALGRWPSGKRKGGLVQLIETLSTLCLAPPGTGKTTAFIVPTIVTADTTSFIVNDPKPELWAFTSHYRASISHVFMLNWSNTDQPNYIFTFNKNANRPFWEYINSPDMDEDSVPKAVLAAAGDDKASTTVQIHPGDFDLTVKWLEQFASADVYSYTRPTLYPRFNFLSPRLVPPIGPARDTYLDAIAQTLISADDKKGGDSYFVNKGRAALTGFMHLIVAKVGDARNYDGIPANWIGMEPSLPMLNDWLTISQFNATGEGQGTPDGDPMMTGGGMDPNADKLGEWIRSISNEIKVKPEYPADHPLNRGKSERGFMELATLINMADKERSGIIGTMDEALIPFKNAAVKQRTSACDFTGDDMRGILDPSIQRRTRLPTDHKDYLDENGAEFEKLHADTANWKPVTLYVCINQADAPAFAKITALLYQVLSRDLLSYRPRETNIKTGVKLGPTPTCFSLDEFAKLPKITAIMEGPDLGRSMKTMYQISSQDFAQIEKTYTKEDIEVIISTTAVKLVFSQNNPSTIERIQKMVGKTTIRDRSRSGMEGLSKQSNPLAANVSEQTSGVNFLRNEDVAALPDDKVIVLVQNFLNRPMRLDAARYFEDPILSKRVYPGADRVTPGTVHPRTPSSDFYLPQHLYEARLQEMIQHRRESHRRHIREDARVPEMAFHIQGQKIDVSPQFYS</sequence>
<evidence type="ECO:0000256" key="2">
    <source>
        <dbReference type="ARBA" id="ARBA00008806"/>
    </source>
</evidence>
<evidence type="ECO:0000256" key="7">
    <source>
        <dbReference type="SAM" id="MobiDB-lite"/>
    </source>
</evidence>
<dbReference type="PANTHER" id="PTHR37937">
    <property type="entry name" value="CONJUGATIVE TRANSFER: DNA TRANSPORT"/>
    <property type="match status" value="1"/>
</dbReference>
<dbReference type="InterPro" id="IPR027417">
    <property type="entry name" value="P-loop_NTPase"/>
</dbReference>
<dbReference type="Gene3D" id="3.40.50.300">
    <property type="entry name" value="P-loop containing nucleotide triphosphate hydrolases"/>
    <property type="match status" value="1"/>
</dbReference>
<feature type="compositionally biased region" description="Polar residues" evidence="7">
    <location>
        <begin position="670"/>
        <end position="680"/>
    </location>
</feature>
<keyword evidence="6" id="KW-0472">Membrane</keyword>
<proteinExistence type="inferred from homology"/>
<dbReference type="PANTHER" id="PTHR37937:SF1">
    <property type="entry name" value="CONJUGATIVE TRANSFER: DNA TRANSPORT"/>
    <property type="match status" value="1"/>
</dbReference>
<evidence type="ECO:0000256" key="1">
    <source>
        <dbReference type="ARBA" id="ARBA00004651"/>
    </source>
</evidence>
<evidence type="ECO:0000256" key="3">
    <source>
        <dbReference type="ARBA" id="ARBA00022475"/>
    </source>
</evidence>
<evidence type="ECO:0000256" key="6">
    <source>
        <dbReference type="ARBA" id="ARBA00023136"/>
    </source>
</evidence>
<dbReference type="CDD" id="cd01127">
    <property type="entry name" value="TrwB_TraG_TraD_VirD4"/>
    <property type="match status" value="2"/>
</dbReference>
<gene>
    <name evidence="8" type="ORF">ACFONL_16025</name>
</gene>
<dbReference type="RefSeq" id="WP_194624602.1">
    <property type="nucleotide sequence ID" value="NZ_BNCG01000042.1"/>
</dbReference>
<keyword evidence="4" id="KW-0812">Transmembrane</keyword>